<keyword evidence="3 4" id="KW-0012">Acyltransferase</keyword>
<dbReference type="InterPro" id="IPR022902">
    <property type="entry name" value="NAcTrfase_Eis"/>
</dbReference>
<dbReference type="Pfam" id="PF17668">
    <property type="entry name" value="Acetyltransf_17"/>
    <property type="match status" value="1"/>
</dbReference>
<protein>
    <submittedName>
        <fullName evidence="6">UPF0256 protein</fullName>
    </submittedName>
</protein>
<dbReference type="AlphaFoldDB" id="A0A918WZQ6"/>
<dbReference type="GO" id="GO:0030649">
    <property type="term" value="P:aminoglycoside antibiotic catabolic process"/>
    <property type="evidence" value="ECO:0007669"/>
    <property type="project" value="TreeGrafter"/>
</dbReference>
<feature type="active site" description="Proton donor" evidence="4">
    <location>
        <position position="150"/>
    </location>
</feature>
<evidence type="ECO:0000256" key="3">
    <source>
        <dbReference type="ARBA" id="ARBA00023315"/>
    </source>
</evidence>
<dbReference type="Pfam" id="PF13527">
    <property type="entry name" value="Acetyltransf_9"/>
    <property type="match status" value="1"/>
</dbReference>
<dbReference type="PANTHER" id="PTHR37817:SF1">
    <property type="entry name" value="N-ACETYLTRANSFERASE EIS"/>
    <property type="match status" value="1"/>
</dbReference>
<evidence type="ECO:0000256" key="1">
    <source>
        <dbReference type="ARBA" id="ARBA00009213"/>
    </source>
</evidence>
<dbReference type="Gene3D" id="3.40.630.30">
    <property type="match status" value="2"/>
</dbReference>
<gene>
    <name evidence="6" type="ORF">GCM10010334_41950</name>
</gene>
<dbReference type="EMBL" id="BMVC01000008">
    <property type="protein sequence ID" value="GHC98961.1"/>
    <property type="molecule type" value="Genomic_DNA"/>
</dbReference>
<dbReference type="PANTHER" id="PTHR37817">
    <property type="entry name" value="N-ACETYLTRANSFERASE EIS"/>
    <property type="match status" value="1"/>
</dbReference>
<dbReference type="SUPFAM" id="SSF55729">
    <property type="entry name" value="Acyl-CoA N-acyltransferases (Nat)"/>
    <property type="match status" value="1"/>
</dbReference>
<dbReference type="HAMAP" id="MF_01812">
    <property type="entry name" value="Eis"/>
    <property type="match status" value="1"/>
</dbReference>
<dbReference type="InterPro" id="IPR016181">
    <property type="entry name" value="Acyl_CoA_acyltransferase"/>
</dbReference>
<evidence type="ECO:0000256" key="2">
    <source>
        <dbReference type="ARBA" id="ARBA00022679"/>
    </source>
</evidence>
<reference evidence="6" key="1">
    <citation type="journal article" date="2014" name="Int. J. Syst. Evol. Microbiol.">
        <title>Complete genome sequence of Corynebacterium casei LMG S-19264T (=DSM 44701T), isolated from a smear-ripened cheese.</title>
        <authorList>
            <consortium name="US DOE Joint Genome Institute (JGI-PGF)"/>
            <person name="Walter F."/>
            <person name="Albersmeier A."/>
            <person name="Kalinowski J."/>
            <person name="Ruckert C."/>
        </authorList>
    </citation>
    <scope>NUCLEOTIDE SEQUENCE</scope>
    <source>
        <strain evidence="6">JCM 4637</strain>
    </source>
</reference>
<keyword evidence="2 4" id="KW-0808">Transferase</keyword>
<dbReference type="Gene3D" id="3.30.1050.10">
    <property type="entry name" value="SCP2 sterol-binding domain"/>
    <property type="match status" value="1"/>
</dbReference>
<comment type="caution">
    <text evidence="6">The sequence shown here is derived from an EMBL/GenBank/DDBJ whole genome shotgun (WGS) entry which is preliminary data.</text>
</comment>
<dbReference type="InterPro" id="IPR041380">
    <property type="entry name" value="Acetyltransf_17"/>
</dbReference>
<comment type="similarity">
    <text evidence="1 4">Belongs to the acetyltransferase Eis family.</text>
</comment>
<evidence type="ECO:0000256" key="4">
    <source>
        <dbReference type="HAMAP-Rule" id="MF_01812"/>
    </source>
</evidence>
<dbReference type="SUPFAM" id="SSF55718">
    <property type="entry name" value="SCP-like"/>
    <property type="match status" value="1"/>
</dbReference>
<dbReference type="PROSITE" id="PS51186">
    <property type="entry name" value="GNAT"/>
    <property type="match status" value="1"/>
</dbReference>
<feature type="binding site" evidence="4">
    <location>
        <begin position="145"/>
        <end position="146"/>
    </location>
    <ligand>
        <name>acetyl-CoA</name>
        <dbReference type="ChEBI" id="CHEBI:57288"/>
    </ligand>
</feature>
<dbReference type="Pfam" id="PF13530">
    <property type="entry name" value="SCP2_2"/>
    <property type="match status" value="1"/>
</dbReference>
<dbReference type="CDD" id="cd04301">
    <property type="entry name" value="NAT_SF"/>
    <property type="match status" value="1"/>
</dbReference>
<dbReference type="GO" id="GO:0034069">
    <property type="term" value="F:aminoglycoside N-acetyltransferase activity"/>
    <property type="evidence" value="ECO:0007669"/>
    <property type="project" value="TreeGrafter"/>
</dbReference>
<sequence length="434" mass="47042">MGAMVTEIRPPRPDEMTSYYKALPFANGLPQWEPANAAWHGGPEPWPPQRSPASAEQLAAWAREDLADPDFHPVGAFVDGACVGASATITFAVTVPGGSTVNMAGVTSTGVLATHRRRGHLRAMIQAMFDSALERGVPLAMLSASEGSIYGRYGFSPATYRVRWELARHEAALVPGEPDPGSLELVDAAVARQAWPAVHARVRAQRVGELAPRPGRWDGLSDEPDGTNGPLRYLVHRDRTGEIDGIAHFRLPWSTTVAGAGTLVVEALEAADPAAYRALWSLLIDFDLTKKIVAHTRPRDEPLQWLLTNPRAMRITRQTDNLWARLLDVPAALTQRAYDTSGDLVFTLDDDRMCPKNNGTWRLRADGGEATCTPTDRPADLTLTVPALGSLYLGGMSPRVLAQAGRITEHAAGAVGQLGRMFRTDPEPHNSFGF</sequence>
<comment type="caution">
    <text evidence="4">Lacks conserved residue(s) required for the propagation of feature annotation.</text>
</comment>
<dbReference type="Proteomes" id="UP000638353">
    <property type="component" value="Unassembled WGS sequence"/>
</dbReference>
<comment type="subunit">
    <text evidence="4">Homohexamer; trimer of dimers.</text>
</comment>
<evidence type="ECO:0000313" key="6">
    <source>
        <dbReference type="EMBL" id="GHC98961.1"/>
    </source>
</evidence>
<reference evidence="6" key="2">
    <citation type="submission" date="2020-09" db="EMBL/GenBank/DDBJ databases">
        <authorList>
            <person name="Sun Q."/>
            <person name="Ohkuma M."/>
        </authorList>
    </citation>
    <scope>NUCLEOTIDE SEQUENCE</scope>
    <source>
        <strain evidence="6">JCM 4637</strain>
    </source>
</reference>
<dbReference type="InterPro" id="IPR036527">
    <property type="entry name" value="SCP2_sterol-bd_dom_sf"/>
</dbReference>
<dbReference type="InterPro" id="IPR000182">
    <property type="entry name" value="GNAT_dom"/>
</dbReference>
<evidence type="ECO:0000313" key="7">
    <source>
        <dbReference type="Proteomes" id="UP000638353"/>
    </source>
</evidence>
<feature type="active site" description="Proton acceptor; via carboxylate" evidence="4">
    <location>
        <position position="434"/>
    </location>
</feature>
<feature type="domain" description="N-acetyltransferase" evidence="5">
    <location>
        <begin position="30"/>
        <end position="180"/>
    </location>
</feature>
<dbReference type="InterPro" id="IPR051554">
    <property type="entry name" value="Acetyltransferase_Eis"/>
</dbReference>
<name>A0A918WZQ6_9ACTN</name>
<dbReference type="NCBIfam" id="NF002367">
    <property type="entry name" value="PRK01346.1-4"/>
    <property type="match status" value="1"/>
</dbReference>
<accession>A0A918WZQ6</accession>
<evidence type="ECO:0000259" key="5">
    <source>
        <dbReference type="PROSITE" id="PS51186"/>
    </source>
</evidence>
<feature type="binding site" evidence="4">
    <location>
        <begin position="117"/>
        <end position="122"/>
    </location>
    <ligand>
        <name>acetyl-CoA</name>
        <dbReference type="ChEBI" id="CHEBI:57288"/>
    </ligand>
</feature>
<dbReference type="InterPro" id="IPR025559">
    <property type="entry name" value="Eis_dom"/>
</dbReference>
<proteinExistence type="inferred from homology"/>
<organism evidence="6 7">
    <name type="scientific">Streptomyces finlayi</name>
    <dbReference type="NCBI Taxonomy" id="67296"/>
    <lineage>
        <taxon>Bacteria</taxon>
        <taxon>Bacillati</taxon>
        <taxon>Actinomycetota</taxon>
        <taxon>Actinomycetes</taxon>
        <taxon>Kitasatosporales</taxon>
        <taxon>Streptomycetaceae</taxon>
        <taxon>Streptomyces</taxon>
    </lineage>
</organism>